<comment type="caution">
    <text evidence="1">The sequence shown here is derived from an EMBL/GenBank/DDBJ whole genome shotgun (WGS) entry which is preliminary data.</text>
</comment>
<reference evidence="1 2" key="1">
    <citation type="submission" date="2014-12" db="EMBL/GenBank/DDBJ databases">
        <title>Draft genome sequences of 10 type strains of Lactococcus.</title>
        <authorList>
            <person name="Sun Z."/>
            <person name="Zhong Z."/>
            <person name="Liu W."/>
            <person name="Zhang W."/>
            <person name="Zhang H."/>
        </authorList>
    </citation>
    <scope>NUCLEOTIDE SEQUENCE [LARGE SCALE GENOMIC DNA]</scope>
    <source>
        <strain evidence="1 2">DSM 6634</strain>
    </source>
</reference>
<name>A0A2A5RUG7_9LACT</name>
<accession>A0A2A5RUG7</accession>
<evidence type="ECO:0000313" key="1">
    <source>
        <dbReference type="EMBL" id="PCS04178.1"/>
    </source>
</evidence>
<proteinExistence type="predicted"/>
<protein>
    <submittedName>
        <fullName evidence="1">Uncharacterized protein</fullName>
    </submittedName>
</protein>
<dbReference type="AlphaFoldDB" id="A0A2A5RUG7"/>
<evidence type="ECO:0000313" key="2">
    <source>
        <dbReference type="Proteomes" id="UP000218282"/>
    </source>
</evidence>
<sequence>MAGQVQLVVYAPDNIKESKSFKLTEDKPSLKIKVKNQQFLAVKTTDPGLSVALKLVK</sequence>
<organism evidence="1 2">
    <name type="scientific">Pseudolactococcus piscium</name>
    <dbReference type="NCBI Taxonomy" id="1364"/>
    <lineage>
        <taxon>Bacteria</taxon>
        <taxon>Bacillati</taxon>
        <taxon>Bacillota</taxon>
        <taxon>Bacilli</taxon>
        <taxon>Lactobacillales</taxon>
        <taxon>Streptococcaceae</taxon>
        <taxon>Pseudolactococcus</taxon>
    </lineage>
</organism>
<dbReference type="Proteomes" id="UP000218282">
    <property type="component" value="Unassembled WGS sequence"/>
</dbReference>
<keyword evidence="2" id="KW-1185">Reference proteome</keyword>
<dbReference type="EMBL" id="JXJW01000038">
    <property type="protein sequence ID" value="PCS04178.1"/>
    <property type="molecule type" value="Genomic_DNA"/>
</dbReference>
<gene>
    <name evidence="1" type="ORF">RU86_GL001656</name>
</gene>